<keyword evidence="5" id="KW-0812">Transmembrane</keyword>
<dbReference type="InterPro" id="IPR036116">
    <property type="entry name" value="FN3_sf"/>
</dbReference>
<dbReference type="RefSeq" id="XP_003742286.2">
    <property type="nucleotide sequence ID" value="XM_003742238.2"/>
</dbReference>
<organism evidence="8 9">
    <name type="scientific">Galendromus occidentalis</name>
    <name type="common">western predatory mite</name>
    <dbReference type="NCBI Taxonomy" id="34638"/>
    <lineage>
        <taxon>Eukaryota</taxon>
        <taxon>Metazoa</taxon>
        <taxon>Ecdysozoa</taxon>
        <taxon>Arthropoda</taxon>
        <taxon>Chelicerata</taxon>
        <taxon>Arachnida</taxon>
        <taxon>Acari</taxon>
        <taxon>Parasitiformes</taxon>
        <taxon>Mesostigmata</taxon>
        <taxon>Gamasina</taxon>
        <taxon>Phytoseioidea</taxon>
        <taxon>Phytoseiidae</taxon>
        <taxon>Typhlodrominae</taxon>
        <taxon>Galendromus</taxon>
    </lineage>
</organism>
<dbReference type="PANTHER" id="PTHR45712">
    <property type="entry name" value="AGAP008170-PA"/>
    <property type="match status" value="1"/>
</dbReference>
<keyword evidence="8" id="KW-1185">Reference proteome</keyword>
<feature type="transmembrane region" description="Helical" evidence="5">
    <location>
        <begin position="1278"/>
        <end position="1303"/>
    </location>
</feature>
<dbReference type="InterPro" id="IPR000483">
    <property type="entry name" value="Cys-rich_flank_reg_C"/>
</dbReference>
<keyword evidence="4" id="KW-1015">Disulfide bond</keyword>
<protein>
    <submittedName>
        <fullName evidence="9">Protein artichoke-like</fullName>
    </submittedName>
</protein>
<gene>
    <name evidence="9" type="primary">LOC100898069</name>
</gene>
<dbReference type="InterPro" id="IPR003591">
    <property type="entry name" value="Leu-rich_rpt_typical-subtyp"/>
</dbReference>
<dbReference type="SMART" id="SM00364">
    <property type="entry name" value="LRR_BAC"/>
    <property type="match status" value="9"/>
</dbReference>
<dbReference type="InterPro" id="IPR050333">
    <property type="entry name" value="SLRP"/>
</dbReference>
<accession>A0AAJ6VWV0</accession>
<dbReference type="Pfam" id="PF13855">
    <property type="entry name" value="LRR_8"/>
    <property type="match status" value="10"/>
</dbReference>
<dbReference type="SUPFAM" id="SSF52058">
    <property type="entry name" value="L domain-like"/>
    <property type="match status" value="4"/>
</dbReference>
<name>A0AAJ6VWV0_9ACAR</name>
<evidence type="ECO:0000313" key="9">
    <source>
        <dbReference type="RefSeq" id="XP_003742286.2"/>
    </source>
</evidence>
<evidence type="ECO:0000256" key="5">
    <source>
        <dbReference type="SAM" id="Phobius"/>
    </source>
</evidence>
<evidence type="ECO:0000256" key="6">
    <source>
        <dbReference type="SAM" id="SignalP"/>
    </source>
</evidence>
<dbReference type="InterPro" id="IPR013783">
    <property type="entry name" value="Ig-like_fold"/>
</dbReference>
<dbReference type="SMART" id="SM00365">
    <property type="entry name" value="LRR_SD22"/>
    <property type="match status" value="12"/>
</dbReference>
<feature type="signal peptide" evidence="6">
    <location>
        <begin position="1"/>
        <end position="19"/>
    </location>
</feature>
<dbReference type="Gene3D" id="2.60.40.10">
    <property type="entry name" value="Immunoglobulins"/>
    <property type="match status" value="1"/>
</dbReference>
<keyword evidence="2 6" id="KW-0732">Signal</keyword>
<dbReference type="SMART" id="SM00369">
    <property type="entry name" value="LRR_TYP"/>
    <property type="match status" value="36"/>
</dbReference>
<dbReference type="KEGG" id="goe:100898069"/>
<keyword evidence="5" id="KW-1133">Transmembrane helix</keyword>
<keyword evidence="1" id="KW-0433">Leucine-rich repeat</keyword>
<feature type="chain" id="PRO_5042609262" evidence="6">
    <location>
        <begin position="20"/>
        <end position="1436"/>
    </location>
</feature>
<dbReference type="PROSITE" id="PS50853">
    <property type="entry name" value="FN3"/>
    <property type="match status" value="1"/>
</dbReference>
<evidence type="ECO:0000313" key="8">
    <source>
        <dbReference type="Proteomes" id="UP000694867"/>
    </source>
</evidence>
<reference evidence="9" key="1">
    <citation type="submission" date="2025-08" db="UniProtKB">
        <authorList>
            <consortium name="RefSeq"/>
        </authorList>
    </citation>
    <scope>IDENTIFICATION</scope>
</reference>
<evidence type="ECO:0000256" key="2">
    <source>
        <dbReference type="ARBA" id="ARBA00022729"/>
    </source>
</evidence>
<sequence>MATQKFCALAVTVPGIVLALSLLGRAQNASRLTSGCVGPDVDITPCLCYDFEDALFLECADVSEERLRNALSKISGPLKQLTLVKLDVVGNVFPKGMFVGQKISTLHISNSALHRLDDGAFLGLENSLLSLTISNCDLKELPRGAIKNVKALRSLELDSNSIVDVESYSFYGLQLKSLMLHNNQITQLAEFAFGGLESSLEDLNLSNNRLPLFPFMALRRLQALKVLKLVGNLIVDIIDDGLTRFINLHTVDLSQNRLTSLTNRSLASMPRLRSLSLYQNEISLVANGTFEHSREIESLDLGQNFVRLLHPSVLRPLSRLRTIELGFNHLHGVDDGPFQNMAQLREVLLSNNNILRLRNDTFTNCQNVSILFVPNNAIEHIELGAFQSLEHLSQLQLSFNRLRSVSAVLFRYNAELRSLSLDNNLLTELEVGTFRKLDELRDLRLQHNYLKKVRRGVFFPLANLEELHLQNNRIESIEPEALAGLAALQHLNLQGNKLLEIHDILIRVGSNLRSLFLSLNQLSDLSSLSTPLSRQTKLEMLEIRSNKLRRLRVDMFRDLTSTTRLYLDGNNVADIEDGAFETLAECTFLDLSGNRLKSLRAAQFRGLRALEELSLQRNNLTNLAKGSFSFLTRLRLLNLAHNQLGAIGADTFGPMPGLQSLNLSDSGLNSIENGAFDGLTGLEVLDLSGNPIKVLRLSGLSQLRLLRLASTSPSKLAEGLFDKMTSLEELDLSASHINPNRVGLFERLSSLHTLRAGHNNISSLRQGLLNALPLREVSLEGNSLTAIPTESINAQVETLRLAGNNITILRSGCLKGFNALERLDLSSNLIGSINNDVFDESGLRFLDLSSNRLRTLPYHLFRNTTGLEQLDLDANDFSYIPNAIVDGAVQMGKLRVLKLSRNPMTRVREDFASGGLLPALEELDLSFGNVSILATNDMHSFPELTLLTFAHNRINKVSPGALRPLRRLVSLDLSDNHIEVLPTERLQGLFALRHLNLSQNKLTELQAFPVDLTQLESLDIANNKLVKIQEIVLDTLTGLKRLDLSNNNIRWAAADAFNNLIVLEELNLSSNNLMYFSQSMFHIIERRLSKLLVTGNPLKCDCRMLGFWEWLKEHPQLQMTDSSSNPFCTYPERLSGQDVNVLHPVDFCPAPVIGSLTAGEVGHSSVSLSWQADNSTLVDQFVLSFHPTSPCPVAVCSENNDSLPLPAMKRAFVLTGLSAEREYLLCVTAAGRYLRPLGKPTAYANIPYDSDLESSGRKCLHVKTSPRIHKRLMSMPELGVALGVALGLGLIVFTSVIVTAVRLKRSRRKKRRPIHEEDVPPEYISYRHFSIPGGDPATLPEYSVRVLIARQQLIVKFLLLSISQRSSSSTSPLVLPHHERLKLKSSASIKGDRIRDWPLCKSKTRIRGGRRTSIKNARMTAIRGVWSASWCQSQVG</sequence>
<keyword evidence="3" id="KW-0677">Repeat</keyword>
<dbReference type="SMART" id="SM00082">
    <property type="entry name" value="LRRCT"/>
    <property type="match status" value="1"/>
</dbReference>
<feature type="domain" description="Fibronectin type-III" evidence="7">
    <location>
        <begin position="1152"/>
        <end position="1251"/>
    </location>
</feature>
<dbReference type="InterPro" id="IPR001611">
    <property type="entry name" value="Leu-rich_rpt"/>
</dbReference>
<dbReference type="CDD" id="cd00063">
    <property type="entry name" value="FN3"/>
    <property type="match status" value="1"/>
</dbReference>
<evidence type="ECO:0000256" key="3">
    <source>
        <dbReference type="ARBA" id="ARBA00022737"/>
    </source>
</evidence>
<dbReference type="Proteomes" id="UP000694867">
    <property type="component" value="Unplaced"/>
</dbReference>
<dbReference type="GO" id="GO:0005615">
    <property type="term" value="C:extracellular space"/>
    <property type="evidence" value="ECO:0007669"/>
    <property type="project" value="TreeGrafter"/>
</dbReference>
<evidence type="ECO:0000259" key="7">
    <source>
        <dbReference type="PROSITE" id="PS50853"/>
    </source>
</evidence>
<keyword evidence="5" id="KW-0472">Membrane</keyword>
<dbReference type="FunFam" id="3.80.10.10:FF:001164">
    <property type="entry name" value="GH01279p"/>
    <property type="match status" value="2"/>
</dbReference>
<dbReference type="InterPro" id="IPR032675">
    <property type="entry name" value="LRR_dom_sf"/>
</dbReference>
<dbReference type="Gene3D" id="3.80.10.10">
    <property type="entry name" value="Ribonuclease Inhibitor"/>
    <property type="match status" value="7"/>
</dbReference>
<dbReference type="SUPFAM" id="SSF49265">
    <property type="entry name" value="Fibronectin type III"/>
    <property type="match status" value="1"/>
</dbReference>
<dbReference type="PROSITE" id="PS51450">
    <property type="entry name" value="LRR"/>
    <property type="match status" value="10"/>
</dbReference>
<evidence type="ECO:0000256" key="1">
    <source>
        <dbReference type="ARBA" id="ARBA00022614"/>
    </source>
</evidence>
<proteinExistence type="predicted"/>
<dbReference type="PANTHER" id="PTHR45712:SF1">
    <property type="entry name" value="NEPHROCAN"/>
    <property type="match status" value="1"/>
</dbReference>
<dbReference type="InterPro" id="IPR003961">
    <property type="entry name" value="FN3_dom"/>
</dbReference>
<evidence type="ECO:0000256" key="4">
    <source>
        <dbReference type="ARBA" id="ARBA00023157"/>
    </source>
</evidence>
<dbReference type="GeneID" id="100898069"/>